<feature type="domain" description="Outer membrane protein beta-barrel" evidence="6">
    <location>
        <begin position="7"/>
        <end position="196"/>
    </location>
</feature>
<sequence length="196" mass="20593">MRKLILAALVASAAATPAFAQDATFSGPRAESIVGWDHVGDDSLSNGSRDGVVYGGQIGYDYQAGKAVFGVEGEITGATTKDTANGVLVAGDRLKASAGRDLYVGGRAGFVVGERALIYAKGGYTNARFNTHYTSTTSDIEDHDNVGGWRVGAGAEVKLNDKVYLKGEYRYSKYDSDSAGIDAKRHQVVGGVGVRF</sequence>
<dbReference type="RefSeq" id="WP_100283637.1">
    <property type="nucleotide sequence ID" value="NZ_CP024923.1"/>
</dbReference>
<dbReference type="OrthoDB" id="8222426at2"/>
<proteinExistence type="inferred from homology"/>
<evidence type="ECO:0000313" key="7">
    <source>
        <dbReference type="EMBL" id="ATY33840.1"/>
    </source>
</evidence>
<comment type="subcellular location">
    <subcellularLocation>
        <location evidence="1">Membrane</location>
    </subcellularLocation>
</comment>
<keyword evidence="2 5" id="KW-0732">Signal</keyword>
<gene>
    <name evidence="7" type="ORF">CVN68_19310</name>
</gene>
<name>A0A2K8MIY2_9SPHN</name>
<keyword evidence="3" id="KW-0472">Membrane</keyword>
<dbReference type="Gene3D" id="2.40.160.20">
    <property type="match status" value="1"/>
</dbReference>
<dbReference type="AlphaFoldDB" id="A0A2K8MIY2"/>
<keyword evidence="8" id="KW-1185">Reference proteome</keyword>
<evidence type="ECO:0000256" key="5">
    <source>
        <dbReference type="SAM" id="SignalP"/>
    </source>
</evidence>
<dbReference type="InterPro" id="IPR051692">
    <property type="entry name" value="OMP-like"/>
</dbReference>
<dbReference type="SUPFAM" id="SSF56925">
    <property type="entry name" value="OMPA-like"/>
    <property type="match status" value="1"/>
</dbReference>
<accession>A0A2K8MIY2</accession>
<dbReference type="GO" id="GO:0016020">
    <property type="term" value="C:membrane"/>
    <property type="evidence" value="ECO:0007669"/>
    <property type="project" value="UniProtKB-SubCell"/>
</dbReference>
<feature type="signal peptide" evidence="5">
    <location>
        <begin position="1"/>
        <end position="20"/>
    </location>
</feature>
<evidence type="ECO:0000313" key="8">
    <source>
        <dbReference type="Proteomes" id="UP000229081"/>
    </source>
</evidence>
<dbReference type="Pfam" id="PF13505">
    <property type="entry name" value="OMP_b-brl"/>
    <property type="match status" value="1"/>
</dbReference>
<dbReference type="PANTHER" id="PTHR34001:SF3">
    <property type="entry name" value="BLL7405 PROTEIN"/>
    <property type="match status" value="1"/>
</dbReference>
<protein>
    <submittedName>
        <fullName evidence="7">Porin family protein</fullName>
    </submittedName>
</protein>
<evidence type="ECO:0000256" key="3">
    <source>
        <dbReference type="ARBA" id="ARBA00023136"/>
    </source>
</evidence>
<dbReference type="InterPro" id="IPR027385">
    <property type="entry name" value="Beta-barrel_OMP"/>
</dbReference>
<dbReference type="EMBL" id="CP024923">
    <property type="protein sequence ID" value="ATY33840.1"/>
    <property type="molecule type" value="Genomic_DNA"/>
</dbReference>
<evidence type="ECO:0000256" key="2">
    <source>
        <dbReference type="ARBA" id="ARBA00022729"/>
    </source>
</evidence>
<dbReference type="Proteomes" id="UP000229081">
    <property type="component" value="Chromosome"/>
</dbReference>
<evidence type="ECO:0000259" key="6">
    <source>
        <dbReference type="Pfam" id="PF13505"/>
    </source>
</evidence>
<comment type="similarity">
    <text evidence="4">Belongs to the Omp25/RopB family.</text>
</comment>
<dbReference type="KEGG" id="sphc:CVN68_19310"/>
<dbReference type="PANTHER" id="PTHR34001">
    <property type="entry name" value="BLL7405 PROTEIN"/>
    <property type="match status" value="1"/>
</dbReference>
<evidence type="ECO:0000256" key="1">
    <source>
        <dbReference type="ARBA" id="ARBA00004370"/>
    </source>
</evidence>
<feature type="chain" id="PRO_5014629334" evidence="5">
    <location>
        <begin position="21"/>
        <end position="196"/>
    </location>
</feature>
<reference evidence="7 8" key="1">
    <citation type="submission" date="2017-11" db="EMBL/GenBank/DDBJ databases">
        <title>Complete genome sequence of Sphingomonas sp. Strain Cra20, a psychrotolerant potential plant growth promoting rhizobacteria.</title>
        <authorList>
            <person name="Luo Y."/>
        </authorList>
    </citation>
    <scope>NUCLEOTIDE SEQUENCE [LARGE SCALE GENOMIC DNA]</scope>
    <source>
        <strain evidence="7 8">Cra20</strain>
    </source>
</reference>
<dbReference type="InterPro" id="IPR011250">
    <property type="entry name" value="OMP/PagP_B-barrel"/>
</dbReference>
<evidence type="ECO:0000256" key="4">
    <source>
        <dbReference type="ARBA" id="ARBA00038306"/>
    </source>
</evidence>
<organism evidence="7 8">
    <name type="scientific">Sphingomonas psychrotolerans</name>
    <dbReference type="NCBI Taxonomy" id="1327635"/>
    <lineage>
        <taxon>Bacteria</taxon>
        <taxon>Pseudomonadati</taxon>
        <taxon>Pseudomonadota</taxon>
        <taxon>Alphaproteobacteria</taxon>
        <taxon>Sphingomonadales</taxon>
        <taxon>Sphingomonadaceae</taxon>
        <taxon>Sphingomonas</taxon>
    </lineage>
</organism>